<dbReference type="InterPro" id="IPR003660">
    <property type="entry name" value="HAMP_dom"/>
</dbReference>
<gene>
    <name evidence="10" type="ORF">GTK09_08335</name>
</gene>
<sequence>MLGLATTFVVERGIRSAYDDAADRAAETERLIDQVEIAFLEERRSEKDFFLRKDMAFATAHETIAATLKADLASLADMVAETERLSPLSSDVTRMNSLFQDYRGQFGEAVEVTQALGLDETSGYQGALRAAVHSLEETLNKLGDPELQVMMLMLRRHEKDFMLRGDPKYITRLQDQLSELRALPSLRFGMPASYRTAMDDLQSYETSFLAFTQATIAAADIRKQLSETFSEIEPSFETVKTAVSQARVDAKTQSAWISSLALKAMIGSAVFLVLLIATILFVVGRSITLPLGLTALAMRKFADGDTTAALPDAGRKDEIGDMVRALQVFRQAEEDKRRMEAEALEAGRTSAEQRRRAELAATEEARREFIRNVSPAFTALSNGDLTARMERSRMVGFEEICDQFNESIQSLEEVIGAVVSASGSIHVGLDEINTASNDLARRTEQQAASLEETVAALSEVTKGVNGTADGAARAQESALQAQRNAEKGGSIVAQAVNAMTQIEKSSDQIGQIITIIDEIAFQTNLLALNAGVEAARAGEAGKGFAVVAQEVRGLAQRSAEAAKEIKALISASGEEVHSGVQLVTASGQSLNEIVAQVADMSAIVAQIAKGTREQSTSLKEVSAAADQMDKVTQQNAAMVEEATAAAQALGKETDHLSQLTGRFKTATSRTADADRSAARPVTRPTTRRAAPAAQSVPQLKVLGAGGAALKADAKEWEEF</sequence>
<feature type="domain" description="HAMP" evidence="9">
    <location>
        <begin position="285"/>
        <end position="338"/>
    </location>
</feature>
<keyword evidence="7" id="KW-0472">Membrane</keyword>
<dbReference type="Gene3D" id="6.10.340.10">
    <property type="match status" value="1"/>
</dbReference>
<keyword evidence="4" id="KW-0807">Transducer</keyword>
<evidence type="ECO:0000256" key="2">
    <source>
        <dbReference type="ARBA" id="ARBA00022500"/>
    </source>
</evidence>
<keyword evidence="5" id="KW-0175">Coiled coil</keyword>
<dbReference type="PROSITE" id="PS50111">
    <property type="entry name" value="CHEMOTAXIS_TRANSDUC_2"/>
    <property type="match status" value="1"/>
</dbReference>
<evidence type="ECO:0000256" key="4">
    <source>
        <dbReference type="PROSITE-ProRule" id="PRU00284"/>
    </source>
</evidence>
<dbReference type="AlphaFoldDB" id="A0A6N9T693"/>
<dbReference type="SUPFAM" id="SSF158472">
    <property type="entry name" value="HAMP domain-like"/>
    <property type="match status" value="1"/>
</dbReference>
<dbReference type="Pfam" id="PF00015">
    <property type="entry name" value="MCPsignal"/>
    <property type="match status" value="1"/>
</dbReference>
<accession>A0A6N9T693</accession>
<dbReference type="PROSITE" id="PS50885">
    <property type="entry name" value="HAMP"/>
    <property type="match status" value="2"/>
</dbReference>
<dbReference type="GO" id="GO:0016020">
    <property type="term" value="C:membrane"/>
    <property type="evidence" value="ECO:0007669"/>
    <property type="project" value="UniProtKB-SubCell"/>
</dbReference>
<dbReference type="InterPro" id="IPR032255">
    <property type="entry name" value="HBM"/>
</dbReference>
<keyword evidence="11" id="KW-1185">Reference proteome</keyword>
<comment type="caution">
    <text evidence="10">The sequence shown here is derived from an EMBL/GenBank/DDBJ whole genome shotgun (WGS) entry which is preliminary data.</text>
</comment>
<evidence type="ECO:0000256" key="3">
    <source>
        <dbReference type="ARBA" id="ARBA00029447"/>
    </source>
</evidence>
<dbReference type="SMART" id="SM00304">
    <property type="entry name" value="HAMP"/>
    <property type="match status" value="1"/>
</dbReference>
<evidence type="ECO:0000313" key="10">
    <source>
        <dbReference type="EMBL" id="NDW04438.1"/>
    </source>
</evidence>
<keyword evidence="7" id="KW-0812">Transmembrane</keyword>
<feature type="coiled-coil region" evidence="5">
    <location>
        <begin position="322"/>
        <end position="349"/>
    </location>
</feature>
<organism evidence="10 11">
    <name type="scientific">Jiella pacifica</name>
    <dbReference type="NCBI Taxonomy" id="2696469"/>
    <lineage>
        <taxon>Bacteria</taxon>
        <taxon>Pseudomonadati</taxon>
        <taxon>Pseudomonadota</taxon>
        <taxon>Alphaproteobacteria</taxon>
        <taxon>Hyphomicrobiales</taxon>
        <taxon>Aurantimonadaceae</taxon>
        <taxon>Jiella</taxon>
    </lineage>
</organism>
<dbReference type="SMART" id="SM01358">
    <property type="entry name" value="HBM"/>
    <property type="match status" value="1"/>
</dbReference>
<reference evidence="10 11" key="1">
    <citation type="submission" date="2020-01" db="EMBL/GenBank/DDBJ databases">
        <title>Jiella pacifica sp. nov.</title>
        <authorList>
            <person name="Xue Z."/>
            <person name="Zhu S."/>
            <person name="Chen J."/>
            <person name="Yang J."/>
        </authorList>
    </citation>
    <scope>NUCLEOTIDE SEQUENCE [LARGE SCALE GENOMIC DNA]</scope>
    <source>
        <strain evidence="10 11">40Bstr34</strain>
    </source>
</reference>
<feature type="region of interest" description="Disordered" evidence="6">
    <location>
        <begin position="666"/>
        <end position="698"/>
    </location>
</feature>
<dbReference type="InterPro" id="IPR051310">
    <property type="entry name" value="MCP_chemotaxis"/>
</dbReference>
<comment type="similarity">
    <text evidence="3">Belongs to the methyl-accepting chemotaxis (MCP) protein family.</text>
</comment>
<dbReference type="InterPro" id="IPR004089">
    <property type="entry name" value="MCPsignal_dom"/>
</dbReference>
<dbReference type="PANTHER" id="PTHR43531">
    <property type="entry name" value="PROTEIN ICFG"/>
    <property type="match status" value="1"/>
</dbReference>
<keyword evidence="2" id="KW-0145">Chemotaxis</keyword>
<dbReference type="GO" id="GO:0007165">
    <property type="term" value="P:signal transduction"/>
    <property type="evidence" value="ECO:0007669"/>
    <property type="project" value="UniProtKB-KW"/>
</dbReference>
<dbReference type="EMBL" id="JAAAMG010000005">
    <property type="protein sequence ID" value="NDW04438.1"/>
    <property type="molecule type" value="Genomic_DNA"/>
</dbReference>
<dbReference type="GO" id="GO:0006935">
    <property type="term" value="P:chemotaxis"/>
    <property type="evidence" value="ECO:0007669"/>
    <property type="project" value="UniProtKB-KW"/>
</dbReference>
<feature type="domain" description="Methyl-accepting transducer" evidence="8">
    <location>
        <begin position="421"/>
        <end position="650"/>
    </location>
</feature>
<evidence type="ECO:0000259" key="9">
    <source>
        <dbReference type="PROSITE" id="PS50885"/>
    </source>
</evidence>
<dbReference type="Gene3D" id="1.10.287.950">
    <property type="entry name" value="Methyl-accepting chemotaxis protein"/>
    <property type="match status" value="1"/>
</dbReference>
<dbReference type="SUPFAM" id="SSF58104">
    <property type="entry name" value="Methyl-accepting chemotaxis protein (MCP) signaling domain"/>
    <property type="match status" value="1"/>
</dbReference>
<feature type="domain" description="HAMP" evidence="9">
    <location>
        <begin position="370"/>
        <end position="416"/>
    </location>
</feature>
<keyword evidence="7" id="KW-1133">Transmembrane helix</keyword>
<dbReference type="CDD" id="cd11386">
    <property type="entry name" value="MCP_signal"/>
    <property type="match status" value="1"/>
</dbReference>
<evidence type="ECO:0000313" key="11">
    <source>
        <dbReference type="Proteomes" id="UP000469011"/>
    </source>
</evidence>
<dbReference type="Proteomes" id="UP000469011">
    <property type="component" value="Unassembled WGS sequence"/>
</dbReference>
<evidence type="ECO:0000256" key="1">
    <source>
        <dbReference type="ARBA" id="ARBA00004370"/>
    </source>
</evidence>
<evidence type="ECO:0000256" key="5">
    <source>
        <dbReference type="SAM" id="Coils"/>
    </source>
</evidence>
<dbReference type="FunFam" id="1.10.287.950:FF:000001">
    <property type="entry name" value="Methyl-accepting chemotaxis sensory transducer"/>
    <property type="match status" value="1"/>
</dbReference>
<dbReference type="Pfam" id="PF00672">
    <property type="entry name" value="HAMP"/>
    <property type="match status" value="1"/>
</dbReference>
<feature type="compositionally biased region" description="Low complexity" evidence="6">
    <location>
        <begin position="678"/>
        <end position="698"/>
    </location>
</feature>
<name>A0A6N9T693_9HYPH</name>
<dbReference type="PANTHER" id="PTHR43531:SF11">
    <property type="entry name" value="METHYL-ACCEPTING CHEMOTAXIS PROTEIN 3"/>
    <property type="match status" value="1"/>
</dbReference>
<feature type="transmembrane region" description="Helical" evidence="7">
    <location>
        <begin position="260"/>
        <end position="283"/>
    </location>
</feature>
<protein>
    <submittedName>
        <fullName evidence="10">HAMP domain-containing protein</fullName>
    </submittedName>
</protein>
<evidence type="ECO:0000256" key="7">
    <source>
        <dbReference type="SAM" id="Phobius"/>
    </source>
</evidence>
<evidence type="ECO:0000259" key="8">
    <source>
        <dbReference type="PROSITE" id="PS50111"/>
    </source>
</evidence>
<comment type="subcellular location">
    <subcellularLocation>
        <location evidence="1">Membrane</location>
    </subcellularLocation>
</comment>
<proteinExistence type="inferred from homology"/>
<dbReference type="SMART" id="SM00283">
    <property type="entry name" value="MA"/>
    <property type="match status" value="1"/>
</dbReference>
<evidence type="ECO:0000256" key="6">
    <source>
        <dbReference type="SAM" id="MobiDB-lite"/>
    </source>
</evidence>